<protein>
    <submittedName>
        <fullName evidence="1">Uncharacterized protein</fullName>
    </submittedName>
</protein>
<proteinExistence type="predicted"/>
<reference evidence="1" key="1">
    <citation type="journal article" date="2021" name="Proc. Natl. Acad. Sci. U.S.A.">
        <title>A Catalog of Tens of Thousands of Viruses from Human Metagenomes Reveals Hidden Associations with Chronic Diseases.</title>
        <authorList>
            <person name="Tisza M.J."/>
            <person name="Buck C.B."/>
        </authorList>
    </citation>
    <scope>NUCLEOTIDE SEQUENCE</scope>
    <source>
        <strain evidence="1">CtZgu8</strain>
    </source>
</reference>
<organism evidence="1">
    <name type="scientific">Siphoviridae sp. ctZgu8</name>
    <dbReference type="NCBI Taxonomy" id="2827893"/>
    <lineage>
        <taxon>Viruses</taxon>
        <taxon>Duplodnaviria</taxon>
        <taxon>Heunggongvirae</taxon>
        <taxon>Uroviricota</taxon>
        <taxon>Caudoviricetes</taxon>
    </lineage>
</organism>
<sequence length="48" mass="5271">MSCSTTGQARLNWRCSTTGSTRWSANALPSRWRTRSGDGNPTAISRAR</sequence>
<evidence type="ECO:0000313" key="1">
    <source>
        <dbReference type="EMBL" id="DAF51576.1"/>
    </source>
</evidence>
<dbReference type="EMBL" id="BK032617">
    <property type="protein sequence ID" value="DAF51576.1"/>
    <property type="molecule type" value="Genomic_DNA"/>
</dbReference>
<accession>A0A8S5SKY4</accession>
<name>A0A8S5SKY4_9CAUD</name>